<reference evidence="1 2" key="1">
    <citation type="submission" date="2014-09" db="EMBL/GenBank/DDBJ databases">
        <authorList>
            <person name="Chan K.-G."/>
        </authorList>
    </citation>
    <scope>NUCLEOTIDE SEQUENCE [LARGE SCALE GENOMIC DNA]</scope>
    <source>
        <strain evidence="1 2">ND04</strain>
    </source>
</reference>
<proteinExistence type="predicted"/>
<protein>
    <recommendedName>
        <fullName evidence="3">DUF4225 domain-containing protein</fullName>
    </recommendedName>
</protein>
<dbReference type="InterPro" id="IPR025320">
    <property type="entry name" value="DUF4225"/>
</dbReference>
<gene>
    <name evidence="1" type="ORF">LH22_07095</name>
</gene>
<dbReference type="EMBL" id="CP009454">
    <property type="protein sequence ID" value="AIR85246.1"/>
    <property type="molecule type" value="Genomic_DNA"/>
</dbReference>
<dbReference type="Pfam" id="PF13988">
    <property type="entry name" value="DUF4225"/>
    <property type="match status" value="1"/>
</dbReference>
<name>A0ABM5RGW0_9GAMM</name>
<sequence>MDNYWNKNRFSDYFLTMGNLQANQLVSLANNLSLIHLKDGMLRMRFHDEVRDFANLQLTTIRSSTSDEQCQECIQNLKQESHNLTLQDRMLRSGQATISASVKFYHDNEKIIGYVIDAIGVVLGTLQIVAGVGIVAGSLATGNVVGMLAGSALVANGAGSTIESIDKLRGIPNPSNPVKEAYEDTAEFFGFDSRLGLLAYQVVDLTTSYYGIFKLTLKPESWRLFKFLPTDYYRKVQVMSKPALALKGAGAAVKGAGIGLNLQQMNDKKEGN</sequence>
<evidence type="ECO:0008006" key="3">
    <source>
        <dbReference type="Google" id="ProtNLM"/>
    </source>
</evidence>
<evidence type="ECO:0000313" key="2">
    <source>
        <dbReference type="Proteomes" id="UP000029495"/>
    </source>
</evidence>
<dbReference type="RefSeq" id="WP_038645189.1">
    <property type="nucleotide sequence ID" value="NZ_CP009454.1"/>
</dbReference>
<dbReference type="Proteomes" id="UP000029495">
    <property type="component" value="Chromosome"/>
</dbReference>
<organism evidence="1 2">
    <name type="scientific">Pantoea rwandensis</name>
    <dbReference type="NCBI Taxonomy" id="1076550"/>
    <lineage>
        <taxon>Bacteria</taxon>
        <taxon>Pseudomonadati</taxon>
        <taxon>Pseudomonadota</taxon>
        <taxon>Gammaproteobacteria</taxon>
        <taxon>Enterobacterales</taxon>
        <taxon>Erwiniaceae</taxon>
        <taxon>Pantoea</taxon>
    </lineage>
</organism>
<keyword evidence="2" id="KW-1185">Reference proteome</keyword>
<accession>A0ABM5RGW0</accession>
<evidence type="ECO:0000313" key="1">
    <source>
        <dbReference type="EMBL" id="AIR85246.1"/>
    </source>
</evidence>